<dbReference type="InterPro" id="IPR028034">
    <property type="entry name" value="HU-CCDC81"/>
</dbReference>
<dbReference type="eggNOG" id="ENOG502RT15">
    <property type="taxonomic scope" value="Eukaryota"/>
</dbReference>
<evidence type="ECO:0000313" key="6">
    <source>
        <dbReference type="Proteomes" id="UP000009168"/>
    </source>
</evidence>
<feature type="domain" description="EF-hand" evidence="4">
    <location>
        <begin position="819"/>
        <end position="854"/>
    </location>
</feature>
<feature type="domain" description="EF-hand" evidence="4">
    <location>
        <begin position="1533"/>
        <end position="1568"/>
    </location>
</feature>
<dbReference type="STRING" id="312017.I7MLF6"/>
<evidence type="ECO:0000259" key="4">
    <source>
        <dbReference type="PROSITE" id="PS50222"/>
    </source>
</evidence>
<feature type="domain" description="EF-hand" evidence="4">
    <location>
        <begin position="1403"/>
        <end position="1438"/>
    </location>
</feature>
<name>I7MLF6_TETTS</name>
<keyword evidence="2" id="KW-0677">Repeat</keyword>
<dbReference type="InterPro" id="IPR018247">
    <property type="entry name" value="EF_Hand_1_Ca_BS"/>
</dbReference>
<feature type="domain" description="EF-hand" evidence="4">
    <location>
        <begin position="923"/>
        <end position="952"/>
    </location>
</feature>
<dbReference type="GO" id="GO:0005509">
    <property type="term" value="F:calcium ion binding"/>
    <property type="evidence" value="ECO:0007669"/>
    <property type="project" value="InterPro"/>
</dbReference>
<dbReference type="InterPro" id="IPR011992">
    <property type="entry name" value="EF-hand-dom_pair"/>
</dbReference>
<dbReference type="Pfam" id="PF18289">
    <property type="entry name" value="HU-CCDC81_euk_2"/>
    <property type="match status" value="1"/>
</dbReference>
<dbReference type="SUPFAM" id="SSF47473">
    <property type="entry name" value="EF-hand"/>
    <property type="match status" value="5"/>
</dbReference>
<dbReference type="Pfam" id="PF14908">
    <property type="entry name" value="HU-CCDC81_euk_1"/>
    <property type="match status" value="1"/>
</dbReference>
<feature type="domain" description="EF-hand" evidence="4">
    <location>
        <begin position="1499"/>
        <end position="1527"/>
    </location>
</feature>
<dbReference type="InterPro" id="IPR002048">
    <property type="entry name" value="EF_hand_dom"/>
</dbReference>
<dbReference type="GeneID" id="7825602"/>
<dbReference type="PANTHER" id="PTHR34524:SF6">
    <property type="entry name" value="CALCYPHOSINE LIKE"/>
    <property type="match status" value="1"/>
</dbReference>
<dbReference type="InterPro" id="IPR051581">
    <property type="entry name" value="Ca-bind"/>
</dbReference>
<evidence type="ECO:0000313" key="5">
    <source>
        <dbReference type="EMBL" id="EAS02007.2"/>
    </source>
</evidence>
<gene>
    <name evidence="5" type="ORF">TTHERM_00500930</name>
</gene>
<dbReference type="KEGG" id="tet:TTHERM_00500930"/>
<evidence type="ECO:0000256" key="2">
    <source>
        <dbReference type="ARBA" id="ARBA00022737"/>
    </source>
</evidence>
<feature type="domain" description="EF-hand" evidence="4">
    <location>
        <begin position="403"/>
        <end position="438"/>
    </location>
</feature>
<keyword evidence="1" id="KW-0479">Metal-binding</keyword>
<accession>I7MLF6</accession>
<evidence type="ECO:0000256" key="3">
    <source>
        <dbReference type="ARBA" id="ARBA00022837"/>
    </source>
</evidence>
<feature type="domain" description="EF-hand" evidence="4">
    <location>
        <begin position="957"/>
        <end position="992"/>
    </location>
</feature>
<protein>
    <submittedName>
        <fullName evidence="5">EF hand protein</fullName>
    </submittedName>
</protein>
<dbReference type="Gene3D" id="1.10.238.10">
    <property type="entry name" value="EF-hand"/>
    <property type="match status" value="6"/>
</dbReference>
<organism evidence="5 6">
    <name type="scientific">Tetrahymena thermophila (strain SB210)</name>
    <dbReference type="NCBI Taxonomy" id="312017"/>
    <lineage>
        <taxon>Eukaryota</taxon>
        <taxon>Sar</taxon>
        <taxon>Alveolata</taxon>
        <taxon>Ciliophora</taxon>
        <taxon>Intramacronucleata</taxon>
        <taxon>Oligohymenophorea</taxon>
        <taxon>Hymenostomatida</taxon>
        <taxon>Tetrahymenina</taxon>
        <taxon>Tetrahymenidae</taxon>
        <taxon>Tetrahymena</taxon>
    </lineage>
</organism>
<dbReference type="Proteomes" id="UP000009168">
    <property type="component" value="Unassembled WGS sequence"/>
</dbReference>
<keyword evidence="3" id="KW-0106">Calcium</keyword>
<dbReference type="Pfam" id="PF13202">
    <property type="entry name" value="EF-hand_5"/>
    <property type="match status" value="2"/>
</dbReference>
<dbReference type="PROSITE" id="PS00018">
    <property type="entry name" value="EF_HAND_1"/>
    <property type="match status" value="3"/>
</dbReference>
<dbReference type="InParanoid" id="I7MLF6"/>
<dbReference type="SMART" id="SM00054">
    <property type="entry name" value="EFh"/>
    <property type="match status" value="10"/>
</dbReference>
<keyword evidence="6" id="KW-1185">Reference proteome</keyword>
<dbReference type="PROSITE" id="PS50222">
    <property type="entry name" value="EF_HAND_2"/>
    <property type="match status" value="7"/>
</dbReference>
<dbReference type="InterPro" id="IPR040673">
    <property type="entry name" value="CCDC81_HU_dom_2"/>
</dbReference>
<dbReference type="RefSeq" id="XP_001022252.2">
    <property type="nucleotide sequence ID" value="XM_001022252.3"/>
</dbReference>
<sequence length="1766" mass="205839">MASQFSDISRLSVNSAALIKSAYQLNDNKLYKMIEDIDDDTMHKIWGGLGLHISRQMRMGRGVLIHKFGLFTFGPTDFNKDGFASQKLREKQKRQPVFLVSADFVKGLGLKQSIYSEVTSQLRPYSLVTSGQVQQVTVNFSEISNLISVDPIKCKAGVNRMISTLASKINSNGQADLEIPGIGFLIVRNNMCGVNFHQSFIASTQYSTNLALDERKEKGEMTLTAANLSVLEYRNKFSSLSPEKLEQNKSMIDIASSVNSYLRNNLGINLQGIINDQKKQVQIEEQFSPIKQRNHNQQQKSLSFINENQFARDPSNKKKNLSQAEISHKSMKTQLSFQSEIYNLNKPMCQRIIQFWMRQNHLDAERGFIQLCEKGFASSKNFQFLKLDFQNFQTCIQQNEIKLTPELIQEAFKLLDEKQKNYIDYIDWQKVFGEYLPSQIRHLDYIRDVIFKKGLRTDDILKTCKLSRDSAPLNKKDLIQSMKQICLTIDDSKAEKIADTILSITGQSQISVHQLVQHLQSIEEDDKEHDPSWFKNLLWRLKLKFTDQELLEDLKQLFIQYDEHQQGLLDVASFKICMIKSKLKLSISEVNRMIRYLKKDSNERIDYFNFLQSISTIEATRVPKERIFDRGDFMQKLKNHYQQFESAEHFLKSVHKSVKLEGDNSNNLKVSYQKFAFYLGNNIFKDENLEFLESFVKQIDYSRDDFIDIYDIQQYIKNGKYIEQVLALPSQIKQNPMQTIDYLPAVQYDQKKIEKQTNNHSNSTFINNYTYQFTTNSSLKQNEDRQLLINNSPPCFPTNPLSEEMINLILRDLRKNIRDKKITFKQLFDLLDTDKNGMISCSEFMDGLDKYILLSQPVKDGFFAYMDKLHIGMIDISNFLKVLEKSVKENAQDQVTEDNWNWQNLMVQRIFEWYSKGHFTSEEEAFRVIDFEYKGFVDVQDFKKFLRDVLKIKENELTIARVNRLFKIIDFYKSGRIGIIDFIKFVKQQQELQQAIQNSRSLNKSDIQPIKRSYSTQNQRNISSSSSKQSDSQQIEILNVDWKKSVSQQLGLYISKHYPSIQANFENVSQYKKKITFDQFQSWVEKSNSLQGFDLTNTLLQELFAYFDPHKKGFLTESDWINQFGHINWKKQMVEELRNLIYLHFSKKSQAKEAFEFFLTRNDNPDNQKLIYLSGFYKGINYLYPKRFTFDEISQVWDREINQFSQLGMDFNKFLGFIIKNFNNNIQSSESTSKTNNQNSQIFQSQQSLTKNIDIFDSKIDSIRFRSYTPITVTGSKVSQSPKRQSRQKEQNLRQIIQGPKYVSPIKRNMSDLKKQDLANNISQNLQPRLVGIKNTSFFMDKSDLNDYYNSLSRSNLTGNITQQNSNSVQQNLSSVYTRESGSFLQQQGEILIQKLKRIIRSSSQIDLEEILNKNDIAQSGYLTNNQFKKALSELNLGLKSQEIFFLINLCGLDGRLQIKKFIELLQKSDEDDIIVKRCKTKLKQISSKIYKYMISPVDAFRQFNQKGDGKMSLQEFEALINKLQTLNGEPEEGLSVIKDMFGFLDRNQDGFIDSTEWNDVLSNLNTPQFYLGRVNNEDNIQQGTGEGLTRQKKYRSMSNTYHIKQYHHGRTDQNYEALQQKSIIQLKGKQNDELQERNKSLEKNSVFRITSNITQNSERNKQKLATQIKQSLDVKDHDLILNVLAKNRKYLLDLFQSYNQANIPITYDLAKSLIMKILNSQGIQIADSIVSQFIKFAERDGIIDYKLLLEVYKDRLQTANQLIKN</sequence>
<reference evidence="6" key="1">
    <citation type="journal article" date="2006" name="PLoS Biol.">
        <title>Macronuclear genome sequence of the ciliate Tetrahymena thermophila, a model eukaryote.</title>
        <authorList>
            <person name="Eisen J.A."/>
            <person name="Coyne R.S."/>
            <person name="Wu M."/>
            <person name="Wu D."/>
            <person name="Thiagarajan M."/>
            <person name="Wortman J.R."/>
            <person name="Badger J.H."/>
            <person name="Ren Q."/>
            <person name="Amedeo P."/>
            <person name="Jones K.M."/>
            <person name="Tallon L.J."/>
            <person name="Delcher A.L."/>
            <person name="Salzberg S.L."/>
            <person name="Silva J.C."/>
            <person name="Haas B.J."/>
            <person name="Majoros W.H."/>
            <person name="Farzad M."/>
            <person name="Carlton J.M."/>
            <person name="Smith R.K. Jr."/>
            <person name="Garg J."/>
            <person name="Pearlman R.E."/>
            <person name="Karrer K.M."/>
            <person name="Sun L."/>
            <person name="Manning G."/>
            <person name="Elde N.C."/>
            <person name="Turkewitz A.P."/>
            <person name="Asai D.J."/>
            <person name="Wilkes D.E."/>
            <person name="Wang Y."/>
            <person name="Cai H."/>
            <person name="Collins K."/>
            <person name="Stewart B.A."/>
            <person name="Lee S.R."/>
            <person name="Wilamowska K."/>
            <person name="Weinberg Z."/>
            <person name="Ruzzo W.L."/>
            <person name="Wloga D."/>
            <person name="Gaertig J."/>
            <person name="Frankel J."/>
            <person name="Tsao C.-C."/>
            <person name="Gorovsky M.A."/>
            <person name="Keeling P.J."/>
            <person name="Waller R.F."/>
            <person name="Patron N.J."/>
            <person name="Cherry J.M."/>
            <person name="Stover N.A."/>
            <person name="Krieger C.J."/>
            <person name="del Toro C."/>
            <person name="Ryder H.F."/>
            <person name="Williamson S.C."/>
            <person name="Barbeau R.A."/>
            <person name="Hamilton E.P."/>
            <person name="Orias E."/>
        </authorList>
    </citation>
    <scope>NUCLEOTIDE SEQUENCE [LARGE SCALE GENOMIC DNA]</scope>
    <source>
        <strain evidence="6">SB210</strain>
    </source>
</reference>
<dbReference type="OrthoDB" id="285291at2759"/>
<dbReference type="EMBL" id="GG662548">
    <property type="protein sequence ID" value="EAS02007.2"/>
    <property type="molecule type" value="Genomic_DNA"/>
</dbReference>
<proteinExistence type="predicted"/>
<dbReference type="PANTHER" id="PTHR34524">
    <property type="entry name" value="CALCYPHOSIN"/>
    <property type="match status" value="1"/>
</dbReference>
<evidence type="ECO:0000256" key="1">
    <source>
        <dbReference type="ARBA" id="ARBA00022723"/>
    </source>
</evidence>